<evidence type="ECO:0000256" key="1">
    <source>
        <dbReference type="SAM" id="MobiDB-lite"/>
    </source>
</evidence>
<evidence type="ECO:0000313" key="3">
    <source>
        <dbReference type="Proteomes" id="UP000789405"/>
    </source>
</evidence>
<reference evidence="2" key="1">
    <citation type="submission" date="2021-06" db="EMBL/GenBank/DDBJ databases">
        <authorList>
            <person name="Kallberg Y."/>
            <person name="Tangrot J."/>
            <person name="Rosling A."/>
        </authorList>
    </citation>
    <scope>NUCLEOTIDE SEQUENCE</scope>
    <source>
        <strain evidence="2">MA453B</strain>
    </source>
</reference>
<feature type="compositionally biased region" description="Low complexity" evidence="1">
    <location>
        <begin position="37"/>
        <end position="47"/>
    </location>
</feature>
<dbReference type="EMBL" id="CAJVPY010016537">
    <property type="protein sequence ID" value="CAG8757534.1"/>
    <property type="molecule type" value="Genomic_DNA"/>
</dbReference>
<keyword evidence="3" id="KW-1185">Reference proteome</keyword>
<feature type="non-terminal residue" evidence="2">
    <location>
        <position position="1"/>
    </location>
</feature>
<accession>A0A9N9J1D9</accession>
<comment type="caution">
    <text evidence="2">The sequence shown here is derived from an EMBL/GenBank/DDBJ whole genome shotgun (WGS) entry which is preliminary data.</text>
</comment>
<evidence type="ECO:0000313" key="2">
    <source>
        <dbReference type="EMBL" id="CAG8757534.1"/>
    </source>
</evidence>
<dbReference type="AlphaFoldDB" id="A0A9N9J1D9"/>
<organism evidence="2 3">
    <name type="scientific">Dentiscutata erythropus</name>
    <dbReference type="NCBI Taxonomy" id="1348616"/>
    <lineage>
        <taxon>Eukaryota</taxon>
        <taxon>Fungi</taxon>
        <taxon>Fungi incertae sedis</taxon>
        <taxon>Mucoromycota</taxon>
        <taxon>Glomeromycotina</taxon>
        <taxon>Glomeromycetes</taxon>
        <taxon>Diversisporales</taxon>
        <taxon>Gigasporaceae</taxon>
        <taxon>Dentiscutata</taxon>
    </lineage>
</organism>
<sequence>PPFLLHEANHFVMSKKLRKAMELSQPKRRTSEETIESSELSSSQEQL</sequence>
<name>A0A9N9J1D9_9GLOM</name>
<proteinExistence type="predicted"/>
<protein>
    <submittedName>
        <fullName evidence="2">8769_t:CDS:1</fullName>
    </submittedName>
</protein>
<dbReference type="Proteomes" id="UP000789405">
    <property type="component" value="Unassembled WGS sequence"/>
</dbReference>
<feature type="region of interest" description="Disordered" evidence="1">
    <location>
        <begin position="20"/>
        <end position="47"/>
    </location>
</feature>
<gene>
    <name evidence="2" type="ORF">DERYTH_LOCUS17488</name>
</gene>